<feature type="compositionally biased region" description="Low complexity" evidence="1">
    <location>
        <begin position="36"/>
        <end position="54"/>
    </location>
</feature>
<dbReference type="STRING" id="558173.CDOO_03755"/>
<organism evidence="4 5">
    <name type="scientific">Corynebacterium doosanense CAU 212 = DSM 45436</name>
    <dbReference type="NCBI Taxonomy" id="558173"/>
    <lineage>
        <taxon>Bacteria</taxon>
        <taxon>Bacillati</taxon>
        <taxon>Actinomycetota</taxon>
        <taxon>Actinomycetes</taxon>
        <taxon>Mycobacteriales</taxon>
        <taxon>Corynebacteriaceae</taxon>
        <taxon>Corynebacterium</taxon>
    </lineage>
</organism>
<evidence type="ECO:0000256" key="2">
    <source>
        <dbReference type="SAM" id="Phobius"/>
    </source>
</evidence>
<dbReference type="HOGENOM" id="CLU_037318_0_0_11"/>
<evidence type="ECO:0000256" key="1">
    <source>
        <dbReference type="SAM" id="MobiDB-lite"/>
    </source>
</evidence>
<dbReference type="KEGG" id="cdo:CDOO_03755"/>
<feature type="region of interest" description="Disordered" evidence="1">
    <location>
        <begin position="36"/>
        <end position="100"/>
    </location>
</feature>
<gene>
    <name evidence="4" type="ORF">CDOO_03755</name>
</gene>
<proteinExistence type="predicted"/>
<dbReference type="AlphaFoldDB" id="A0A097IEA5"/>
<dbReference type="InterPro" id="IPR022603">
    <property type="entry name" value="DUF3152"/>
</dbReference>
<keyword evidence="2" id="KW-1133">Transmembrane helix</keyword>
<keyword evidence="2" id="KW-0472">Membrane</keyword>
<keyword evidence="2" id="KW-0812">Transmembrane</keyword>
<evidence type="ECO:0000313" key="4">
    <source>
        <dbReference type="EMBL" id="AIT60466.1"/>
    </source>
</evidence>
<reference evidence="4 5" key="1">
    <citation type="submission" date="2013-09" db="EMBL/GenBank/DDBJ databases">
        <title>Complete genome sequence of Corynebacterium doosanense CAU 212(T) (=DSM 45436(T)), isolated from activated sludge.</title>
        <authorList>
            <person name="Schaffert L."/>
            <person name="Albersmeier A."/>
            <person name="Kalinowski J."/>
            <person name="Ruckert C."/>
        </authorList>
    </citation>
    <scope>NUCLEOTIDE SEQUENCE [LARGE SCALE GENOMIC DNA]</scope>
    <source>
        <strain evidence="4 5">CAU 212</strain>
    </source>
</reference>
<dbReference type="Pfam" id="PF11350">
    <property type="entry name" value="DUF3152"/>
    <property type="match status" value="1"/>
</dbReference>
<dbReference type="SUPFAM" id="SSF55486">
    <property type="entry name" value="Metalloproteases ('zincins'), catalytic domain"/>
    <property type="match status" value="1"/>
</dbReference>
<feature type="domain" description="DUF3152" evidence="3">
    <location>
        <begin position="77"/>
        <end position="286"/>
    </location>
</feature>
<name>A0A097IEA5_9CORY</name>
<keyword evidence="5" id="KW-1185">Reference proteome</keyword>
<sequence>MVRFAREFGWRAYAIPVLAVITAFVLFDIFASGAEDAAPGTPGSTTASSGTAGDDTSDRGPGPDPADGSVQLPPTQLPPGGEFAQAGGGTYRVIGTPGTAAGEGAEETFRYVIEVEEGVDTAEYGGDDAVARFVDATLSDPRSWTNDPRFRFEHVAPDQQPNLRIQLSSVETTRDKCGGVDMEMETSCRTTIDGNNAVVLNDARWSRGAGPFQGDIGSYRQYLVNHEVGHAIGYAEHVACGENGALAPIMMQQTLSLNNSELNSFSPDSDYPDDNATCHYNAWPYPQPGAAPIQDGN</sequence>
<dbReference type="EMBL" id="CP006764">
    <property type="protein sequence ID" value="AIT60466.1"/>
    <property type="molecule type" value="Genomic_DNA"/>
</dbReference>
<evidence type="ECO:0000259" key="3">
    <source>
        <dbReference type="Pfam" id="PF11350"/>
    </source>
</evidence>
<protein>
    <submittedName>
        <fullName evidence="4">Membrane protein</fullName>
    </submittedName>
</protein>
<dbReference type="eggNOG" id="COG5479">
    <property type="taxonomic scope" value="Bacteria"/>
</dbReference>
<dbReference type="OrthoDB" id="9779865at2"/>
<dbReference type="Proteomes" id="UP000029914">
    <property type="component" value="Chromosome"/>
</dbReference>
<evidence type="ECO:0000313" key="5">
    <source>
        <dbReference type="Proteomes" id="UP000029914"/>
    </source>
</evidence>
<accession>A0A097IEA5</accession>
<feature type="transmembrane region" description="Helical" evidence="2">
    <location>
        <begin position="12"/>
        <end position="31"/>
    </location>
</feature>